<dbReference type="AlphaFoldDB" id="A0A0K2VFR1"/>
<reference evidence="2" key="1">
    <citation type="submission" date="2014-05" db="EMBL/GenBank/DDBJ databases">
        <authorList>
            <person name="Chronopoulou M."/>
        </authorList>
    </citation>
    <scope>NUCLEOTIDE SEQUENCE</scope>
    <source>
        <tissue evidence="2">Whole organism</tissue>
    </source>
</reference>
<accession>A0A0K2VFR1</accession>
<evidence type="ECO:0000256" key="1">
    <source>
        <dbReference type="SAM" id="MobiDB-lite"/>
    </source>
</evidence>
<name>A0A0K2VFR1_LEPSM</name>
<proteinExistence type="predicted"/>
<sequence>KKTKNNETKKNLAANLFKRSAYPKGNSPQCHSTSFESLIIERNTVPPYSSDHYSP</sequence>
<feature type="region of interest" description="Disordered" evidence="1">
    <location>
        <begin position="1"/>
        <end position="31"/>
    </location>
</feature>
<organism evidence="2">
    <name type="scientific">Lepeophtheirus salmonis</name>
    <name type="common">Salmon louse</name>
    <name type="synonym">Caligus salmonis</name>
    <dbReference type="NCBI Taxonomy" id="72036"/>
    <lineage>
        <taxon>Eukaryota</taxon>
        <taxon>Metazoa</taxon>
        <taxon>Ecdysozoa</taxon>
        <taxon>Arthropoda</taxon>
        <taxon>Crustacea</taxon>
        <taxon>Multicrustacea</taxon>
        <taxon>Hexanauplia</taxon>
        <taxon>Copepoda</taxon>
        <taxon>Siphonostomatoida</taxon>
        <taxon>Caligidae</taxon>
        <taxon>Lepeophtheirus</taxon>
    </lineage>
</organism>
<feature type="non-terminal residue" evidence="2">
    <location>
        <position position="1"/>
    </location>
</feature>
<dbReference type="EMBL" id="HACA01031661">
    <property type="protein sequence ID" value="CDW49022.1"/>
    <property type="molecule type" value="Transcribed_RNA"/>
</dbReference>
<feature type="compositionally biased region" description="Basic and acidic residues" evidence="1">
    <location>
        <begin position="1"/>
        <end position="10"/>
    </location>
</feature>
<protein>
    <submittedName>
        <fullName evidence="2">Uncharacterized protein</fullName>
    </submittedName>
</protein>
<evidence type="ECO:0000313" key="2">
    <source>
        <dbReference type="EMBL" id="CDW49022.1"/>
    </source>
</evidence>